<evidence type="ECO:0000256" key="1">
    <source>
        <dbReference type="PIRSR" id="PIRSR000390-1"/>
    </source>
</evidence>
<dbReference type="Gene3D" id="3.40.640.10">
    <property type="entry name" value="Type I PLP-dependent aspartate aminotransferase-like (Major domain)"/>
    <property type="match status" value="1"/>
</dbReference>
<dbReference type="CDD" id="cd00616">
    <property type="entry name" value="AHBA_syn"/>
    <property type="match status" value="1"/>
</dbReference>
<reference evidence="4 5" key="1">
    <citation type="journal article" date="2015" name="Nature">
        <title>rRNA introns, odd ribosomes, and small enigmatic genomes across a large radiation of phyla.</title>
        <authorList>
            <person name="Brown C.T."/>
            <person name="Hug L.A."/>
            <person name="Thomas B.C."/>
            <person name="Sharon I."/>
            <person name="Castelle C.J."/>
            <person name="Singh A."/>
            <person name="Wilkins M.J."/>
            <person name="Williams K.H."/>
            <person name="Banfield J.F."/>
        </authorList>
    </citation>
    <scope>NUCLEOTIDE SEQUENCE [LARGE SCALE GENOMIC DNA]</scope>
</reference>
<dbReference type="AlphaFoldDB" id="A0A0G0NKK8"/>
<dbReference type="GO" id="GO:0030170">
    <property type="term" value="F:pyridoxal phosphate binding"/>
    <property type="evidence" value="ECO:0007669"/>
    <property type="project" value="TreeGrafter"/>
</dbReference>
<gene>
    <name evidence="4" type="ORF">UT40_C0018G0001</name>
</gene>
<evidence type="ECO:0000313" key="5">
    <source>
        <dbReference type="Proteomes" id="UP000034690"/>
    </source>
</evidence>
<dbReference type="PANTHER" id="PTHR30244">
    <property type="entry name" value="TRANSAMINASE"/>
    <property type="match status" value="1"/>
</dbReference>
<dbReference type="Pfam" id="PF01041">
    <property type="entry name" value="DegT_DnrJ_EryC1"/>
    <property type="match status" value="1"/>
</dbReference>
<dbReference type="GO" id="GO:0000271">
    <property type="term" value="P:polysaccharide biosynthetic process"/>
    <property type="evidence" value="ECO:0007669"/>
    <property type="project" value="TreeGrafter"/>
</dbReference>
<keyword evidence="4" id="KW-0808">Transferase</keyword>
<dbReference type="InterPro" id="IPR015422">
    <property type="entry name" value="PyrdxlP-dep_Trfase_small"/>
</dbReference>
<dbReference type="Gene3D" id="3.90.1150.10">
    <property type="entry name" value="Aspartate Aminotransferase, domain 1"/>
    <property type="match status" value="1"/>
</dbReference>
<name>A0A0G0NKK8_9BACT</name>
<feature type="active site" description="Proton acceptor" evidence="1">
    <location>
        <position position="185"/>
    </location>
</feature>
<dbReference type="SUPFAM" id="SSF53383">
    <property type="entry name" value="PLP-dependent transferases"/>
    <property type="match status" value="1"/>
</dbReference>
<dbReference type="GO" id="GO:0008483">
    <property type="term" value="F:transaminase activity"/>
    <property type="evidence" value="ECO:0007669"/>
    <property type="project" value="UniProtKB-KW"/>
</dbReference>
<dbReference type="EMBL" id="LBWQ01000018">
    <property type="protein sequence ID" value="KKR13356.1"/>
    <property type="molecule type" value="Genomic_DNA"/>
</dbReference>
<dbReference type="InterPro" id="IPR015424">
    <property type="entry name" value="PyrdxlP-dep_Trfase"/>
</dbReference>
<feature type="modified residue" description="N6-(pyridoxal phosphate)lysine" evidence="2">
    <location>
        <position position="185"/>
    </location>
</feature>
<comment type="similarity">
    <text evidence="3">Belongs to the DegT/DnrJ/EryC1 family.</text>
</comment>
<dbReference type="Proteomes" id="UP000034690">
    <property type="component" value="Unassembled WGS sequence"/>
</dbReference>
<evidence type="ECO:0000313" key="4">
    <source>
        <dbReference type="EMBL" id="KKR13356.1"/>
    </source>
</evidence>
<organism evidence="4 5">
    <name type="scientific">Candidatus Woesebacteria bacterium GW2011_GWA1_39_21b</name>
    <dbReference type="NCBI Taxonomy" id="1618551"/>
    <lineage>
        <taxon>Bacteria</taxon>
        <taxon>Candidatus Woeseibacteriota</taxon>
    </lineage>
</organism>
<accession>A0A0G0NKK8</accession>
<protein>
    <submittedName>
        <fullName evidence="4">DegT/DnrJ/EryC1/StrS aminotransferase</fullName>
    </submittedName>
</protein>
<comment type="caution">
    <text evidence="4">The sequence shown here is derived from an EMBL/GenBank/DDBJ whole genome shotgun (WGS) entry which is preliminary data.</text>
</comment>
<keyword evidence="2 3" id="KW-0663">Pyridoxal phosphate</keyword>
<evidence type="ECO:0000256" key="3">
    <source>
        <dbReference type="RuleBase" id="RU004508"/>
    </source>
</evidence>
<keyword evidence="4" id="KW-0032">Aminotransferase</keyword>
<dbReference type="PANTHER" id="PTHR30244:SF34">
    <property type="entry name" value="DTDP-4-AMINO-4,6-DIDEOXYGALACTOSE TRANSAMINASE"/>
    <property type="match status" value="1"/>
</dbReference>
<proteinExistence type="inferred from homology"/>
<evidence type="ECO:0000256" key="2">
    <source>
        <dbReference type="PIRSR" id="PIRSR000390-2"/>
    </source>
</evidence>
<dbReference type="InterPro" id="IPR000653">
    <property type="entry name" value="DegT/StrS_aminotransferase"/>
</dbReference>
<dbReference type="PATRIC" id="fig|1618551.3.peg.783"/>
<dbReference type="PIRSF" id="PIRSF000390">
    <property type="entry name" value="PLP_StrS"/>
    <property type="match status" value="1"/>
</dbReference>
<sequence>MQKYRIPLFYPYIPRGVKEAVKRTLNTRWIGQGPQVTAFERLWEKKISSPNKAVAVGSCTDALHLAYILAGIGQGDEVITPIFTFPATNIPLLYQKAKIVFADVKKDSLNIDPQDITRKITSKTRAIVVVHYGGVPCDMDEIQLLAHKHNLPVIEDAAYATGVAYKGQKIGSISDFTCFSFQAVKLLNTATGGILTIKESSLVDRAKRLRWFGAEKSDSYDRWAKGIPEIGYRYQTTDIAAAMGIAALKTLDKTIKHYQDLADTYREGLADIPGVTYIGGLSLCIILTGKRDKLRQSLTKYGIENSVLDCRNDRFAIFGGRVKNCLNMDELENKYLMLPTHHFLRKKDVEFICQVIRKAVGKI</sequence>
<dbReference type="InterPro" id="IPR015421">
    <property type="entry name" value="PyrdxlP-dep_Trfase_major"/>
</dbReference>